<keyword evidence="2" id="KW-0808">Transferase</keyword>
<comment type="caution">
    <text evidence="2">The sequence shown here is derived from an EMBL/GenBank/DDBJ whole genome shotgun (WGS) entry which is preliminary data.</text>
</comment>
<feature type="domain" description="Serine-threonine/tyrosine-protein kinase catalytic" evidence="1">
    <location>
        <begin position="8"/>
        <end position="42"/>
    </location>
</feature>
<protein>
    <submittedName>
        <fullName evidence="2">Tyrosine kinase-2-like protein</fullName>
    </submittedName>
</protein>
<proteinExistence type="predicted"/>
<accession>A0A443QQM4</accession>
<gene>
    <name evidence="2" type="ORF">B4U80_10392</name>
</gene>
<sequence>MLNMRVFEVKEGTKVPIEWTAPESILTGLFTIKSDDWSFGVV</sequence>
<keyword evidence="2" id="KW-0418">Kinase</keyword>
<dbReference type="SUPFAM" id="SSF56112">
    <property type="entry name" value="Protein kinase-like (PK-like)"/>
    <property type="match status" value="1"/>
</dbReference>
<dbReference type="STRING" id="299467.A0A443QQM4"/>
<dbReference type="EMBL" id="NCKV01053106">
    <property type="protein sequence ID" value="RWS05101.1"/>
    <property type="molecule type" value="Genomic_DNA"/>
</dbReference>
<reference evidence="2 3" key="1">
    <citation type="journal article" date="2018" name="Gigascience">
        <title>Genomes of trombidid mites reveal novel predicted allergens and laterally-transferred genes associated with secondary metabolism.</title>
        <authorList>
            <person name="Dong X."/>
            <person name="Chaisiri K."/>
            <person name="Xia D."/>
            <person name="Armstrong S.D."/>
            <person name="Fang Y."/>
            <person name="Donnelly M.J."/>
            <person name="Kadowaki T."/>
            <person name="McGarry J.W."/>
            <person name="Darby A.C."/>
            <person name="Makepeace B.L."/>
        </authorList>
    </citation>
    <scope>NUCLEOTIDE SEQUENCE [LARGE SCALE GENOMIC DNA]</scope>
    <source>
        <strain evidence="2">UoL-UT</strain>
    </source>
</reference>
<organism evidence="2 3">
    <name type="scientific">Leptotrombidium deliense</name>
    <dbReference type="NCBI Taxonomy" id="299467"/>
    <lineage>
        <taxon>Eukaryota</taxon>
        <taxon>Metazoa</taxon>
        <taxon>Ecdysozoa</taxon>
        <taxon>Arthropoda</taxon>
        <taxon>Chelicerata</taxon>
        <taxon>Arachnida</taxon>
        <taxon>Acari</taxon>
        <taxon>Acariformes</taxon>
        <taxon>Trombidiformes</taxon>
        <taxon>Prostigmata</taxon>
        <taxon>Anystina</taxon>
        <taxon>Parasitengona</taxon>
        <taxon>Trombiculoidea</taxon>
        <taxon>Trombiculidae</taxon>
        <taxon>Leptotrombidium</taxon>
    </lineage>
</organism>
<keyword evidence="3" id="KW-1185">Reference proteome</keyword>
<dbReference type="Pfam" id="PF07714">
    <property type="entry name" value="PK_Tyr_Ser-Thr"/>
    <property type="match status" value="1"/>
</dbReference>
<dbReference type="VEuPathDB" id="VectorBase:LDEU014234"/>
<dbReference type="InterPro" id="IPR001245">
    <property type="entry name" value="Ser-Thr/Tyr_kinase_cat_dom"/>
</dbReference>
<evidence type="ECO:0000259" key="1">
    <source>
        <dbReference type="Pfam" id="PF07714"/>
    </source>
</evidence>
<evidence type="ECO:0000313" key="2">
    <source>
        <dbReference type="EMBL" id="RWS05101.1"/>
    </source>
</evidence>
<evidence type="ECO:0000313" key="3">
    <source>
        <dbReference type="Proteomes" id="UP000288716"/>
    </source>
</evidence>
<dbReference type="InterPro" id="IPR011009">
    <property type="entry name" value="Kinase-like_dom_sf"/>
</dbReference>
<dbReference type="Gene3D" id="1.10.510.10">
    <property type="entry name" value="Transferase(Phosphotransferase) domain 1"/>
    <property type="match status" value="1"/>
</dbReference>
<name>A0A443QQM4_9ACAR</name>
<dbReference type="OrthoDB" id="28230at2759"/>
<dbReference type="AlphaFoldDB" id="A0A443QQM4"/>
<dbReference type="Proteomes" id="UP000288716">
    <property type="component" value="Unassembled WGS sequence"/>
</dbReference>
<dbReference type="GO" id="GO:0004672">
    <property type="term" value="F:protein kinase activity"/>
    <property type="evidence" value="ECO:0007669"/>
    <property type="project" value="InterPro"/>
</dbReference>